<dbReference type="InterPro" id="IPR012349">
    <property type="entry name" value="Split_barrel_FMN-bd"/>
</dbReference>
<gene>
    <name evidence="2" type="ORF">IFM12276_17100</name>
</gene>
<feature type="domain" description="Pyridoxamine 5'-phosphate oxidase N-terminal" evidence="1">
    <location>
        <begin position="183"/>
        <end position="278"/>
    </location>
</feature>
<evidence type="ECO:0000313" key="3">
    <source>
        <dbReference type="Proteomes" id="UP001317870"/>
    </source>
</evidence>
<evidence type="ECO:0000259" key="1">
    <source>
        <dbReference type="Pfam" id="PF01243"/>
    </source>
</evidence>
<proteinExistence type="predicted"/>
<dbReference type="Pfam" id="PF01243">
    <property type="entry name" value="PNPOx_N"/>
    <property type="match status" value="1"/>
</dbReference>
<organism evidence="2 3">
    <name type="scientific">Nocardia sputorum</name>
    <dbReference type="NCBI Taxonomy" id="2984338"/>
    <lineage>
        <taxon>Bacteria</taxon>
        <taxon>Bacillati</taxon>
        <taxon>Actinomycetota</taxon>
        <taxon>Actinomycetes</taxon>
        <taxon>Mycobacteriales</taxon>
        <taxon>Nocardiaceae</taxon>
        <taxon>Nocardia</taxon>
    </lineage>
</organism>
<dbReference type="InterPro" id="IPR011576">
    <property type="entry name" value="Pyridox_Oxase_N"/>
</dbReference>
<dbReference type="Proteomes" id="UP001317870">
    <property type="component" value="Chromosome"/>
</dbReference>
<name>A0ABN6U0D0_9NOCA</name>
<dbReference type="SUPFAM" id="SSF50475">
    <property type="entry name" value="FMN-binding split barrel"/>
    <property type="match status" value="2"/>
</dbReference>
<accession>A0ABN6U0D0</accession>
<dbReference type="Gene3D" id="2.30.110.10">
    <property type="entry name" value="Electron Transport, Fmn-binding Protein, Chain A"/>
    <property type="match status" value="2"/>
</dbReference>
<dbReference type="PANTHER" id="PTHR42815">
    <property type="entry name" value="FAD-BINDING, PUTATIVE (AFU_ORTHOLOGUE AFUA_6G07600)-RELATED"/>
    <property type="match status" value="1"/>
</dbReference>
<dbReference type="PANTHER" id="PTHR42815:SF2">
    <property type="entry name" value="FAD-BINDING, PUTATIVE (AFU_ORTHOLOGUE AFUA_6G07600)-RELATED"/>
    <property type="match status" value="1"/>
</dbReference>
<sequence>MASSDLIVSAPKGAIVRETFHRGEVAVQRRMGQADIAERVGRMIRPDIPAVAAGFLAEQRMVVLAAADAAGRLWASELVGLPGFVRAVDDRTITVRTRPSAADPLHEALTHPSRVGMIALQPQRRRRMRVNGRSTPEGAGLRIVTDQVYSNCPKYISRRDIESYAPEAGSPAVRRGVELDAGQRAAIAAADTFFVATADAEGNADASHRGGNPGFLQVLSPTRLRWPDYRGNSMFMTLGNLEVNPRCGVLIPDWSTGAVLQLTGTAELIWAPETFAAGSQCSLDFTVEEVVERPGGALRWGPAELSPVNP</sequence>
<keyword evidence="3" id="KW-1185">Reference proteome</keyword>
<evidence type="ECO:0000313" key="2">
    <source>
        <dbReference type="EMBL" id="BDT98681.1"/>
    </source>
</evidence>
<dbReference type="EMBL" id="AP026978">
    <property type="protein sequence ID" value="BDT98681.1"/>
    <property type="molecule type" value="Genomic_DNA"/>
</dbReference>
<reference evidence="2 3" key="1">
    <citation type="submission" date="2022-11" db="EMBL/GenBank/DDBJ databases">
        <title>Genome Sequencing of Nocardia sp. ON39_IFM12276 and assembly.</title>
        <authorList>
            <person name="Shimojima M."/>
            <person name="Toyokawa M."/>
            <person name="Uesaka K."/>
        </authorList>
    </citation>
    <scope>NUCLEOTIDE SEQUENCE [LARGE SCALE GENOMIC DNA]</scope>
    <source>
        <strain evidence="2 3">IFM 12276</strain>
    </source>
</reference>
<protein>
    <recommendedName>
        <fullName evidence="1">Pyridoxamine 5'-phosphate oxidase N-terminal domain-containing protein</fullName>
    </recommendedName>
</protein>